<keyword evidence="1" id="KW-0472">Membrane</keyword>
<protein>
    <submittedName>
        <fullName evidence="2">Uncharacterized protein</fullName>
    </submittedName>
</protein>
<evidence type="ECO:0000313" key="3">
    <source>
        <dbReference type="Proteomes" id="UP000070089"/>
    </source>
</evidence>
<name>A0A132NN89_GIAIN</name>
<evidence type="ECO:0000313" key="2">
    <source>
        <dbReference type="EMBL" id="KWX11549.1"/>
    </source>
</evidence>
<dbReference type="EMBL" id="JXTI01000175">
    <property type="protein sequence ID" value="KWX11549.1"/>
    <property type="molecule type" value="Genomic_DNA"/>
</dbReference>
<accession>A0A132NN89</accession>
<dbReference type="VEuPathDB" id="GiardiaDB:QR46_4488"/>
<organism evidence="2 3">
    <name type="scientific">Giardia duodenalis assemblage B</name>
    <dbReference type="NCBI Taxonomy" id="1394984"/>
    <lineage>
        <taxon>Eukaryota</taxon>
        <taxon>Metamonada</taxon>
        <taxon>Diplomonadida</taxon>
        <taxon>Hexamitidae</taxon>
        <taxon>Giardiinae</taxon>
        <taxon>Giardia</taxon>
    </lineage>
</organism>
<dbReference type="OrthoDB" id="10370492at2759"/>
<dbReference type="AlphaFoldDB" id="A0A132NN89"/>
<comment type="caution">
    <text evidence="2">The sequence shown here is derived from an EMBL/GenBank/DDBJ whole genome shotgun (WGS) entry which is preliminary data.</text>
</comment>
<keyword evidence="1" id="KW-1133">Transmembrane helix</keyword>
<dbReference type="Proteomes" id="UP000070089">
    <property type="component" value="Unassembled WGS sequence"/>
</dbReference>
<reference evidence="2 3" key="1">
    <citation type="journal article" date="2015" name="Mol. Biochem. Parasitol.">
        <title>Identification of polymorphic genes for use in assemblage B genotyping assays through comparative genomics of multiple assemblage B Giardia duodenalis isolates.</title>
        <authorList>
            <person name="Wielinga C."/>
            <person name="Thompson R.C."/>
            <person name="Monis P."/>
            <person name="Ryan U."/>
        </authorList>
    </citation>
    <scope>NUCLEOTIDE SEQUENCE [LARGE SCALE GENOMIC DNA]</scope>
    <source>
        <strain evidence="2 3">BAH15c1</strain>
    </source>
</reference>
<feature type="transmembrane region" description="Helical" evidence="1">
    <location>
        <begin position="41"/>
        <end position="66"/>
    </location>
</feature>
<gene>
    <name evidence="2" type="ORF">QR46_4488</name>
</gene>
<sequence>MLTFDNETSLWNTIVHPLLICVTKRSKGPDLEDLAESPGGIVLIVVVCLLLLAVILVAIIVPIVCIRRRRQAASYQAMATPSGVVRRSRHPITIGAPVSNSDHAPNPMYAPTVTPSTVNVGSTVWAQPLNPTVRASEVNAGQTAALFPPAATKVGV</sequence>
<proteinExistence type="predicted"/>
<keyword evidence="1" id="KW-0812">Transmembrane</keyword>
<evidence type="ECO:0000256" key="1">
    <source>
        <dbReference type="SAM" id="Phobius"/>
    </source>
</evidence>